<dbReference type="InterPro" id="IPR058626">
    <property type="entry name" value="MdtA-like_b-barrel"/>
</dbReference>
<comment type="subcellular location">
    <subcellularLocation>
        <location evidence="1">Cell envelope</location>
    </subcellularLocation>
</comment>
<dbReference type="Proteomes" id="UP000183107">
    <property type="component" value="Unassembled WGS sequence"/>
</dbReference>
<dbReference type="Pfam" id="PF25917">
    <property type="entry name" value="BSH_RND"/>
    <property type="match status" value="1"/>
</dbReference>
<evidence type="ECO:0000256" key="2">
    <source>
        <dbReference type="ARBA" id="ARBA00009477"/>
    </source>
</evidence>
<proteinExistence type="inferred from homology"/>
<evidence type="ECO:0000313" key="10">
    <source>
        <dbReference type="Proteomes" id="UP000183107"/>
    </source>
</evidence>
<dbReference type="InterPro" id="IPR058625">
    <property type="entry name" value="MdtA-like_BSH"/>
</dbReference>
<keyword evidence="3" id="KW-0175">Coiled coil</keyword>
<dbReference type="Gene3D" id="1.10.287.470">
    <property type="entry name" value="Helix hairpin bin"/>
    <property type="match status" value="1"/>
</dbReference>
<dbReference type="SUPFAM" id="SSF111369">
    <property type="entry name" value="HlyD-like secretion proteins"/>
    <property type="match status" value="1"/>
</dbReference>
<reference evidence="10" key="1">
    <citation type="submission" date="2016-10" db="EMBL/GenBank/DDBJ databases">
        <authorList>
            <person name="Varghese N."/>
        </authorList>
    </citation>
    <scope>NUCLEOTIDE SEQUENCE [LARGE SCALE GENOMIC DNA]</scope>
    <source>
        <strain evidence="10">Nsp8</strain>
    </source>
</reference>
<feature type="domain" description="Multidrug resistance protein MdtA-like beta-barrel" evidence="7">
    <location>
        <begin position="218"/>
        <end position="313"/>
    </location>
</feature>
<dbReference type="Pfam" id="PF25944">
    <property type="entry name" value="Beta-barrel_RND"/>
    <property type="match status" value="1"/>
</dbReference>
<feature type="domain" description="Multidrug resistance protein MdtA-like C-terminal permuted SH3" evidence="8">
    <location>
        <begin position="320"/>
        <end position="379"/>
    </location>
</feature>
<evidence type="ECO:0000256" key="4">
    <source>
        <dbReference type="SAM" id="MobiDB-lite"/>
    </source>
</evidence>
<dbReference type="EMBL" id="FOVJ01000002">
    <property type="protein sequence ID" value="SFN56974.1"/>
    <property type="molecule type" value="Genomic_DNA"/>
</dbReference>
<evidence type="ECO:0000259" key="5">
    <source>
        <dbReference type="Pfam" id="PF25876"/>
    </source>
</evidence>
<dbReference type="FunFam" id="2.40.420.20:FF:000001">
    <property type="entry name" value="Efflux RND transporter periplasmic adaptor subunit"/>
    <property type="match status" value="1"/>
</dbReference>
<feature type="domain" description="Multidrug resistance protein MdtA-like barrel-sandwich hybrid" evidence="6">
    <location>
        <begin position="73"/>
        <end position="209"/>
    </location>
</feature>
<protein>
    <submittedName>
        <fullName evidence="9">Membrane fusion protein, multidrug efflux system</fullName>
    </submittedName>
</protein>
<evidence type="ECO:0000259" key="7">
    <source>
        <dbReference type="Pfam" id="PF25944"/>
    </source>
</evidence>
<dbReference type="PANTHER" id="PTHR30158:SF3">
    <property type="entry name" value="MULTIDRUG EFFLUX PUMP SUBUNIT ACRA-RELATED"/>
    <property type="match status" value="1"/>
</dbReference>
<accession>A0A1I5A378</accession>
<dbReference type="Pfam" id="PF25967">
    <property type="entry name" value="RND-MFP_C"/>
    <property type="match status" value="1"/>
</dbReference>
<dbReference type="Gene3D" id="2.40.50.100">
    <property type="match status" value="1"/>
</dbReference>
<evidence type="ECO:0000259" key="6">
    <source>
        <dbReference type="Pfam" id="PF25917"/>
    </source>
</evidence>
<comment type="similarity">
    <text evidence="2">Belongs to the membrane fusion protein (MFP) (TC 8.A.1) family.</text>
</comment>
<evidence type="ECO:0000256" key="1">
    <source>
        <dbReference type="ARBA" id="ARBA00004196"/>
    </source>
</evidence>
<keyword evidence="10" id="KW-1185">Reference proteome</keyword>
<dbReference type="PROSITE" id="PS51257">
    <property type="entry name" value="PROKAR_LIPOPROTEIN"/>
    <property type="match status" value="1"/>
</dbReference>
<evidence type="ECO:0000259" key="8">
    <source>
        <dbReference type="Pfam" id="PF25967"/>
    </source>
</evidence>
<dbReference type="NCBIfam" id="TIGR01730">
    <property type="entry name" value="RND_mfp"/>
    <property type="match status" value="1"/>
</dbReference>
<gene>
    <name evidence="9" type="ORF">SAMN05216386_1187</name>
</gene>
<dbReference type="GO" id="GO:0005886">
    <property type="term" value="C:plasma membrane"/>
    <property type="evidence" value="ECO:0007669"/>
    <property type="project" value="UniProtKB-SubCell"/>
</dbReference>
<feature type="region of interest" description="Disordered" evidence="4">
    <location>
        <begin position="389"/>
        <end position="413"/>
    </location>
</feature>
<feature type="domain" description="Multidrug resistance protein MdtA-like alpha-helical hairpin" evidence="5">
    <location>
        <begin position="116"/>
        <end position="182"/>
    </location>
</feature>
<dbReference type="InterPro" id="IPR006143">
    <property type="entry name" value="RND_pump_MFP"/>
</dbReference>
<sequence>MNPSVKRSIRSAIRNGTGMAHTGAGLFVILLAACAEKAPPPPPPAPQVEVVTVTAKTVPDEPEFIGQTEAFRPVEIRPQVTGIIKEVFFTEGRNVKKNDRLYLIDPVPFKAVYLSGKARVAQAQARLVQAEQELARVKPLLEEQAVSQKNVDDAVAEMMGAKATLEAAQSELVKAKFDLDNTLITAPVNGRIGRSHFYEGRLVSAQTTLLTTIDQLDPMYVNVNVPESYLLRRRRELAEHRVQRPDIFQLHGVMTFSDGTVYPEEGILDFADVTLRSETGMLQARFTFPNPEGGFSPGKSYFYPGQFVKVRLKGYIRTAAILIPQRAVQQGPKGSFVYVVDKEDKAELRPIRASTWHEKEWLIEDGLHPGERIVVEGFHRIQPGVQVNAVPFQNEETASPDSPAAEKMTRKAP</sequence>
<organism evidence="9 10">
    <name type="scientific">Nitrosospira briensis</name>
    <dbReference type="NCBI Taxonomy" id="35799"/>
    <lineage>
        <taxon>Bacteria</taxon>
        <taxon>Pseudomonadati</taxon>
        <taxon>Pseudomonadota</taxon>
        <taxon>Betaproteobacteria</taxon>
        <taxon>Nitrosomonadales</taxon>
        <taxon>Nitrosomonadaceae</taxon>
        <taxon>Nitrosospira</taxon>
    </lineage>
</organism>
<feature type="coiled-coil region" evidence="3">
    <location>
        <begin position="113"/>
        <end position="171"/>
    </location>
</feature>
<evidence type="ECO:0000256" key="3">
    <source>
        <dbReference type="SAM" id="Coils"/>
    </source>
</evidence>
<dbReference type="GO" id="GO:0022857">
    <property type="term" value="F:transmembrane transporter activity"/>
    <property type="evidence" value="ECO:0007669"/>
    <property type="project" value="InterPro"/>
</dbReference>
<dbReference type="Pfam" id="PF25876">
    <property type="entry name" value="HH_MFP_RND"/>
    <property type="match status" value="1"/>
</dbReference>
<dbReference type="GO" id="GO:0046677">
    <property type="term" value="P:response to antibiotic"/>
    <property type="evidence" value="ECO:0007669"/>
    <property type="project" value="TreeGrafter"/>
</dbReference>
<dbReference type="OrthoDB" id="9769564at2"/>
<dbReference type="InterPro" id="IPR058624">
    <property type="entry name" value="MdtA-like_HH"/>
</dbReference>
<dbReference type="Gene3D" id="2.40.30.170">
    <property type="match status" value="1"/>
</dbReference>
<dbReference type="Gene3D" id="2.40.420.20">
    <property type="match status" value="1"/>
</dbReference>
<dbReference type="PANTHER" id="PTHR30158">
    <property type="entry name" value="ACRA/E-RELATED COMPONENT OF DRUG EFFLUX TRANSPORTER"/>
    <property type="match status" value="1"/>
</dbReference>
<dbReference type="AlphaFoldDB" id="A0A1I5A378"/>
<dbReference type="InterPro" id="IPR058627">
    <property type="entry name" value="MdtA-like_C"/>
</dbReference>
<name>A0A1I5A378_9PROT</name>
<evidence type="ECO:0000313" key="9">
    <source>
        <dbReference type="EMBL" id="SFN56974.1"/>
    </source>
</evidence>